<dbReference type="InterPro" id="IPR016187">
    <property type="entry name" value="CTDL_fold"/>
</dbReference>
<reference evidence="2 3" key="1">
    <citation type="submission" date="2016-12" db="EMBL/GenBank/DDBJ databases">
        <title>Trade-off between light-utilization and light-protection in marine flavobacteria.</title>
        <authorList>
            <person name="Kumagai Y."/>
            <person name="Yoshizawa S."/>
            <person name="Kogure K."/>
            <person name="Iwasaki W."/>
        </authorList>
    </citation>
    <scope>NUCLEOTIDE SEQUENCE [LARGE SCALE GENOMIC DNA]</scope>
    <source>
        <strain evidence="2 3">KCTC 22729</strain>
    </source>
</reference>
<dbReference type="SMART" id="SM00034">
    <property type="entry name" value="CLECT"/>
    <property type="match status" value="1"/>
</dbReference>
<gene>
    <name evidence="2" type="ORF">BTO13_09260</name>
</gene>
<dbReference type="CDD" id="cd03603">
    <property type="entry name" value="CLECT_VCBS"/>
    <property type="match status" value="1"/>
</dbReference>
<evidence type="ECO:0000313" key="2">
    <source>
        <dbReference type="EMBL" id="PQJ76209.1"/>
    </source>
</evidence>
<dbReference type="Pfam" id="PF19081">
    <property type="entry name" value="Ig_7"/>
    <property type="match status" value="2"/>
</dbReference>
<dbReference type="EMBL" id="MSCL01000001">
    <property type="protein sequence ID" value="PQJ76209.1"/>
    <property type="molecule type" value="Genomic_DNA"/>
</dbReference>
<dbReference type="SUPFAM" id="SSF56436">
    <property type="entry name" value="C-type lectin-like"/>
    <property type="match status" value="1"/>
</dbReference>
<organism evidence="2 3">
    <name type="scientific">Polaribacter gangjinensis</name>
    <dbReference type="NCBI Taxonomy" id="574710"/>
    <lineage>
        <taxon>Bacteria</taxon>
        <taxon>Pseudomonadati</taxon>
        <taxon>Bacteroidota</taxon>
        <taxon>Flavobacteriia</taxon>
        <taxon>Flavobacteriales</taxon>
        <taxon>Flavobacteriaceae</taxon>
    </lineage>
</organism>
<dbReference type="InterPro" id="IPR001304">
    <property type="entry name" value="C-type_lectin-like"/>
</dbReference>
<dbReference type="NCBIfam" id="TIGR04131">
    <property type="entry name" value="Bac_Flav_CTERM"/>
    <property type="match status" value="1"/>
</dbReference>
<dbReference type="AlphaFoldDB" id="A0A2S7WF00"/>
<dbReference type="PROSITE" id="PS50041">
    <property type="entry name" value="C_TYPE_LECTIN_2"/>
    <property type="match status" value="1"/>
</dbReference>
<accession>A0A2S7WF00</accession>
<dbReference type="Proteomes" id="UP000237608">
    <property type="component" value="Unassembled WGS sequence"/>
</dbReference>
<proteinExistence type="predicted"/>
<dbReference type="InterPro" id="IPR016186">
    <property type="entry name" value="C-type_lectin-like/link_sf"/>
</dbReference>
<evidence type="ECO:0000259" key="1">
    <source>
        <dbReference type="PROSITE" id="PS50041"/>
    </source>
</evidence>
<comment type="caution">
    <text evidence="2">The sequence shown here is derived from an EMBL/GenBank/DDBJ whole genome shotgun (WGS) entry which is preliminary data.</text>
</comment>
<evidence type="ECO:0000313" key="3">
    <source>
        <dbReference type="Proteomes" id="UP000237608"/>
    </source>
</evidence>
<protein>
    <recommendedName>
        <fullName evidence="1">C-type lectin domain-containing protein</fullName>
    </recommendedName>
</protein>
<feature type="domain" description="C-type lectin" evidence="1">
    <location>
        <begin position="133"/>
        <end position="256"/>
    </location>
</feature>
<dbReference type="PANTHER" id="PTHR22803">
    <property type="entry name" value="MANNOSE, PHOSPHOLIPASE, LECTIN RECEPTOR RELATED"/>
    <property type="match status" value="1"/>
</dbReference>
<dbReference type="Pfam" id="PF13585">
    <property type="entry name" value="CHU_C"/>
    <property type="match status" value="1"/>
</dbReference>
<dbReference type="Gene3D" id="3.10.100.10">
    <property type="entry name" value="Mannose-Binding Protein A, subunit A"/>
    <property type="match status" value="1"/>
</dbReference>
<dbReference type="InterPro" id="IPR026341">
    <property type="entry name" value="T9SS_type_B"/>
</dbReference>
<dbReference type="InterPro" id="IPR050111">
    <property type="entry name" value="C-type_lectin/snaclec_domain"/>
</dbReference>
<dbReference type="InterPro" id="IPR044023">
    <property type="entry name" value="Ig_7"/>
</dbReference>
<keyword evidence="3" id="KW-1185">Reference proteome</keyword>
<dbReference type="InterPro" id="IPR034007">
    <property type="entry name" value="CTLD_bac"/>
</dbReference>
<name>A0A2S7WF00_9FLAO</name>
<sequence>MIFSTPILAQPPEVFATGRQAFCPGNPINIVTDFSITDPNNTTIDAFYIQISEGYQQGFDTLQLDVSLHPNILPVWSASEGKLTLISRGIGSQMLLTDLENAVKDVVFNTTATNILPEKKFSLTIDDANYLPETGHFYRFIPANLITWSNAKIAAENQFYYGRQGYLATLTSQIEADFAGKQASGAGWIGGSDEETEGVWKWMTGPEAGTIFWNGAVNGTTPNFAFWNANEPNNQGNEDYAHITDPSIGIRGAWNDLPNVGGDIAAYEPKGYVVEFGTPNDPPLNIVATTSIFIPQIVSTVNETICQSGTATISAIASEGDILWFDAPINGTQVGNGSDFTTPFLTNTTVFYATASVNSCTTLPRTAVTVIVNPRPSITSTTDDLVCSGIATISATANEGEVYWYDSLVSTTPIFIGNSFETPVLTSSVTYYVTANRDGCETATRTPVNAILDDTIPEFDVPLNGYVLCEDIGSITLETRNPQGNYAYIWRKDDVILSETSSSISVTSEGNYYVSAVSEAGCISDEKLIVVTKSSIATITKDDVIITDDSNNNSIQVANPNLGIGTYEFAIDDEFGNYTDVGFFQNLSPGIHTLYVRDKLGCGVASYQFSILAYPKFFTPNGDGENDFWTINGFDATFYTISKITIFDRFGKLIYQIEPNSQGWNGEYQGKKLPSNSYWFRVLLTDINGLTIEKTGNFSLIR</sequence>